<reference evidence="2 3" key="1">
    <citation type="journal article" date="2014" name="Int. J. Syst. Evol. Microbiol.">
        <title>Listeria floridensis sp. nov., Listeria aquatica sp. nov., Listeria cornellensis sp. nov., Listeria riparia sp. nov. and Listeria grandensis sp. nov., from agricultural and natural environments.</title>
        <authorList>
            <person name="den Bakker H.C."/>
            <person name="Warchocki S."/>
            <person name="Wright E.M."/>
            <person name="Allred A.F."/>
            <person name="Ahlstrom C."/>
            <person name="Manuel C.S."/>
            <person name="Stasiewicz M.J."/>
            <person name="Burrell A."/>
            <person name="Roof S."/>
            <person name="Strawn L."/>
            <person name="Fortes E.D."/>
            <person name="Nightingale K.K."/>
            <person name="Kephart D."/>
            <person name="Wiedmann M."/>
        </authorList>
    </citation>
    <scope>NUCLEOTIDE SEQUENCE [LARGE SCALE GENOMIC DNA]</scope>
    <source>
        <strain evidence="3">FSL F6-969</strain>
    </source>
</reference>
<name>W7BHE8_9LIST</name>
<dbReference type="InterPro" id="IPR055259">
    <property type="entry name" value="YkvP/CgeB_Glyco_trans-like"/>
</dbReference>
<organism evidence="2 3">
    <name type="scientific">Listeria cornellensis FSL F6-0969</name>
    <dbReference type="NCBI Taxonomy" id="1265820"/>
    <lineage>
        <taxon>Bacteria</taxon>
        <taxon>Bacillati</taxon>
        <taxon>Bacillota</taxon>
        <taxon>Bacilli</taxon>
        <taxon>Bacillales</taxon>
        <taxon>Listeriaceae</taxon>
        <taxon>Listeria</taxon>
    </lineage>
</organism>
<feature type="domain" description="Spore protein YkvP/CgeB glycosyl transferase-like" evidence="1">
    <location>
        <begin position="13"/>
        <end position="98"/>
    </location>
</feature>
<dbReference type="OrthoDB" id="110463at2"/>
<evidence type="ECO:0000259" key="1">
    <source>
        <dbReference type="Pfam" id="PF13524"/>
    </source>
</evidence>
<protein>
    <recommendedName>
        <fullName evidence="1">Spore protein YkvP/CgeB glycosyl transferase-like domain-containing protein</fullName>
    </recommendedName>
</protein>
<dbReference type="RefSeq" id="WP_036082612.1">
    <property type="nucleotide sequence ID" value="NZ_AODE01000055.1"/>
</dbReference>
<keyword evidence="3" id="KW-1185">Reference proteome</keyword>
<feature type="non-terminal residue" evidence="2">
    <location>
        <position position="1"/>
    </location>
</feature>
<dbReference type="Proteomes" id="UP000019254">
    <property type="component" value="Unassembled WGS sequence"/>
</dbReference>
<evidence type="ECO:0000313" key="3">
    <source>
        <dbReference type="Proteomes" id="UP000019254"/>
    </source>
</evidence>
<proteinExistence type="predicted"/>
<comment type="caution">
    <text evidence="2">The sequence shown here is derived from an EMBL/GenBank/DDBJ whole genome shotgun (WGS) entry which is preliminary data.</text>
</comment>
<dbReference type="EMBL" id="AODE01000055">
    <property type="protein sequence ID" value="EUJ24235.1"/>
    <property type="molecule type" value="Genomic_DNA"/>
</dbReference>
<dbReference type="Pfam" id="PF13524">
    <property type="entry name" value="Glyco_trans_1_2"/>
    <property type="match status" value="1"/>
</dbReference>
<dbReference type="PATRIC" id="fig|1265820.5.peg.3704"/>
<evidence type="ECO:0000313" key="2">
    <source>
        <dbReference type="EMBL" id="EUJ24235.1"/>
    </source>
</evidence>
<dbReference type="STRING" id="1265820.PCORN_18816"/>
<dbReference type="AlphaFoldDB" id="W7BHE8"/>
<accession>W7BHE8</accession>
<sequence length="112" mass="12971">ERKVSVGFLTQLSTEQHTARTFEIPACRGFFLGTRTEEHIEIFRPGIDADFFSNTEELVEKVEFYTRNEELRSRIAQKGYEKVIKLDATYENRVKGILEFVVAVRSESVIHA</sequence>
<gene>
    <name evidence="2" type="ORF">PCORN_18816</name>
</gene>